<dbReference type="EMBL" id="CM056812">
    <property type="protein sequence ID" value="KAJ8618135.1"/>
    <property type="molecule type" value="Genomic_DNA"/>
</dbReference>
<reference evidence="1 2" key="1">
    <citation type="journal article" date="2022" name="Hortic Res">
        <title>A haplotype resolved chromosomal level avocado genome allows analysis of novel avocado genes.</title>
        <authorList>
            <person name="Nath O."/>
            <person name="Fletcher S.J."/>
            <person name="Hayward A."/>
            <person name="Shaw L.M."/>
            <person name="Masouleh A.K."/>
            <person name="Furtado A."/>
            <person name="Henry R.J."/>
            <person name="Mitter N."/>
        </authorList>
    </citation>
    <scope>NUCLEOTIDE SEQUENCE [LARGE SCALE GENOMIC DNA]</scope>
    <source>
        <strain evidence="2">cv. Hass</strain>
    </source>
</reference>
<protein>
    <submittedName>
        <fullName evidence="1">Uncharacterized protein</fullName>
    </submittedName>
</protein>
<accession>A0ACC2KAJ5</accession>
<name>A0ACC2KAJ5_PERAE</name>
<dbReference type="Proteomes" id="UP001234297">
    <property type="component" value="Chromosome 4"/>
</dbReference>
<keyword evidence="2" id="KW-1185">Reference proteome</keyword>
<organism evidence="1 2">
    <name type="scientific">Persea americana</name>
    <name type="common">Avocado</name>
    <dbReference type="NCBI Taxonomy" id="3435"/>
    <lineage>
        <taxon>Eukaryota</taxon>
        <taxon>Viridiplantae</taxon>
        <taxon>Streptophyta</taxon>
        <taxon>Embryophyta</taxon>
        <taxon>Tracheophyta</taxon>
        <taxon>Spermatophyta</taxon>
        <taxon>Magnoliopsida</taxon>
        <taxon>Magnoliidae</taxon>
        <taxon>Laurales</taxon>
        <taxon>Lauraceae</taxon>
        <taxon>Persea</taxon>
    </lineage>
</organism>
<gene>
    <name evidence="1" type="ORF">MRB53_014321</name>
</gene>
<comment type="caution">
    <text evidence="1">The sequence shown here is derived from an EMBL/GenBank/DDBJ whole genome shotgun (WGS) entry which is preliminary data.</text>
</comment>
<proteinExistence type="predicted"/>
<sequence>MGCEPPLNPNFYPPFRSDSQQNYYASPSSLLHLLCPCPPAAMANLPPVTTASSQAILLGTNHHRSSPATGTKHYFKTPSTLYSAFFHQAHRWFPCPGLADCLSSLRCSLGPSPTPSPKTSGQSSPTFSRSSFYCPPKLQQSTSSEELCQLLLSNGSLSPFKLASFGLERWEAYSYNPSADLLNNNSTPKTETPWLIKAPLSWIRKSFSFYHGSRGKTNVLGRLSPLSGSASRAFPITAGPSPNSISVHLEGEGVAVVEVDVQYENIPCSECLFAGHLTAGCPYAVKPGLLKLPAKVIQTENPPPSTTAESAKDASIEDTQIPVPTSEISGDIDSVLDASVLVSKIVAASQVNSLPQPRPPPIGPKLDDVYPRMEELVNDALGRIGESIDSLMEDLVRDEDFHEDSLELKGHEDPKTRKYKSLFDDARQSLSASCPRVLTKLSSSVEFYSLKAQNGLLDNSFNDLLKLVKKLLPIGNTLPESTY</sequence>
<evidence type="ECO:0000313" key="2">
    <source>
        <dbReference type="Proteomes" id="UP001234297"/>
    </source>
</evidence>
<evidence type="ECO:0000313" key="1">
    <source>
        <dbReference type="EMBL" id="KAJ8618135.1"/>
    </source>
</evidence>